<proteinExistence type="predicted"/>
<dbReference type="GO" id="GO:0006527">
    <property type="term" value="P:L-arginine catabolic process"/>
    <property type="evidence" value="ECO:0007669"/>
    <property type="project" value="InterPro"/>
</dbReference>
<dbReference type="AlphaFoldDB" id="A0A455UD24"/>
<protein>
    <recommendedName>
        <fullName evidence="3">Orn/DAP/Arg decarboxylase 2 N-terminal domain-containing protein</fullName>
    </recommendedName>
</protein>
<dbReference type="Gene3D" id="3.20.20.10">
    <property type="entry name" value="Alanine racemase"/>
    <property type="match status" value="1"/>
</dbReference>
<dbReference type="InterPro" id="IPR022657">
    <property type="entry name" value="De-COase2_CS"/>
</dbReference>
<reference evidence="4 5" key="1">
    <citation type="journal article" date="2019" name="Microbiol. Resour. Announc.">
        <title>Complete Genome Sequence of Halomonas sulfidaeris Strain Esulfide1 Isolated from a Metal Sulfide Rock at a Depth of 2,200 Meters, Obtained Using Nanopore Sequencing.</title>
        <authorList>
            <person name="Saito M."/>
            <person name="Nishigata A."/>
            <person name="Galipon J."/>
            <person name="Arakawa K."/>
        </authorList>
    </citation>
    <scope>NUCLEOTIDE SEQUENCE [LARGE SCALE GENOMIC DNA]</scope>
    <source>
        <strain evidence="4 5">ATCC BAA-803</strain>
    </source>
</reference>
<comment type="cofactor">
    <cofactor evidence="1">
        <name>pyridoxal 5'-phosphate</name>
        <dbReference type="ChEBI" id="CHEBI:597326"/>
    </cofactor>
</comment>
<dbReference type="SUPFAM" id="SSF51419">
    <property type="entry name" value="PLP-binding barrel"/>
    <property type="match status" value="1"/>
</dbReference>
<evidence type="ECO:0000313" key="5">
    <source>
        <dbReference type="Proteomes" id="UP000320231"/>
    </source>
</evidence>
<organism evidence="4 5">
    <name type="scientific">Vreelandella sulfidaeris</name>
    <dbReference type="NCBI Taxonomy" id="115553"/>
    <lineage>
        <taxon>Bacteria</taxon>
        <taxon>Pseudomonadati</taxon>
        <taxon>Pseudomonadota</taxon>
        <taxon>Gammaproteobacteria</taxon>
        <taxon>Oceanospirillales</taxon>
        <taxon>Halomonadaceae</taxon>
        <taxon>Vreelandella</taxon>
    </lineage>
</organism>
<dbReference type="PROSITE" id="PS00879">
    <property type="entry name" value="ODR_DC_2_2"/>
    <property type="match status" value="1"/>
</dbReference>
<gene>
    <name evidence="4" type="ORF">HSBAA_54460</name>
</gene>
<dbReference type="InterPro" id="IPR029066">
    <property type="entry name" value="PLP-binding_barrel"/>
</dbReference>
<dbReference type="GO" id="GO:0008295">
    <property type="term" value="P:spermidine biosynthetic process"/>
    <property type="evidence" value="ECO:0007669"/>
    <property type="project" value="InterPro"/>
</dbReference>
<evidence type="ECO:0000256" key="2">
    <source>
        <dbReference type="ARBA" id="ARBA00022898"/>
    </source>
</evidence>
<dbReference type="GO" id="GO:0008792">
    <property type="term" value="F:arginine decarboxylase activity"/>
    <property type="evidence" value="ECO:0007669"/>
    <property type="project" value="InterPro"/>
</dbReference>
<dbReference type="GO" id="GO:0033388">
    <property type="term" value="P:putrescine biosynthetic process from arginine"/>
    <property type="evidence" value="ECO:0007669"/>
    <property type="project" value="TreeGrafter"/>
</dbReference>
<evidence type="ECO:0000259" key="3">
    <source>
        <dbReference type="Pfam" id="PF02784"/>
    </source>
</evidence>
<dbReference type="PANTHER" id="PTHR43295">
    <property type="entry name" value="ARGININE DECARBOXYLASE"/>
    <property type="match status" value="1"/>
</dbReference>
<dbReference type="Proteomes" id="UP000320231">
    <property type="component" value="Chromosome"/>
</dbReference>
<dbReference type="PANTHER" id="PTHR43295:SF9">
    <property type="entry name" value="BIOSYNTHETIC ARGININE DECARBOXYLASE"/>
    <property type="match status" value="1"/>
</dbReference>
<keyword evidence="2" id="KW-0663">Pyridoxal phosphate</keyword>
<dbReference type="InterPro" id="IPR022644">
    <property type="entry name" value="De-COase2_N"/>
</dbReference>
<evidence type="ECO:0000256" key="1">
    <source>
        <dbReference type="ARBA" id="ARBA00001933"/>
    </source>
</evidence>
<name>A0A455UD24_9GAMM</name>
<dbReference type="Pfam" id="PF02784">
    <property type="entry name" value="Orn_Arg_deC_N"/>
    <property type="match status" value="1"/>
</dbReference>
<evidence type="ECO:0000313" key="4">
    <source>
        <dbReference type="EMBL" id="BBI64140.1"/>
    </source>
</evidence>
<feature type="domain" description="Orn/DAP/Arg decarboxylase 2 N-terminal" evidence="3">
    <location>
        <begin position="3"/>
        <end position="117"/>
    </location>
</feature>
<dbReference type="KEGG" id="hsr:HSBAA_54460"/>
<dbReference type="EMBL" id="AP019514">
    <property type="protein sequence ID" value="BBI64140.1"/>
    <property type="molecule type" value="Genomic_DNA"/>
</dbReference>
<sequence length="129" mass="14297">MGKGKWQNTGGEKSKFGLTASQILDVVETLRHEDALESLQLVHFHLGSQIANIRDIQRGLRECARFYQNLMQLGAPIDTVDVGGGLGIDYEGTRSRSYCSANYSMQEYARNVVSAFPSFVRKPTCPSPI</sequence>
<accession>A0A455UD24</accession>
<dbReference type="InterPro" id="IPR002985">
    <property type="entry name" value="Arg_decrbxlase"/>
</dbReference>